<keyword evidence="6" id="KW-0812">Transmembrane</keyword>
<feature type="transmembrane region" description="Helical" evidence="6">
    <location>
        <begin position="30"/>
        <end position="56"/>
    </location>
</feature>
<protein>
    <submittedName>
        <fullName evidence="8">NAC domain-containing protein 8-like</fullName>
    </submittedName>
</protein>
<sequence>MEKKFEVYACGWPIAAEHLDKVAVQVEERAVINGAILLFLLLGTISVLFIACLIIMGQNVARIRGSHQLLDSMPLGSVAMGVPLANQMLRSANELNLVSKLRCLCITLLGIACPSDQYSWIMTGVGLVKRIRNATQLISLRLGEFVAEPYIKCPNCECGIDTSNVSLVWPELPAGVKFDPSDLELLQHLQGKSSLQNSNSRALIDEFIPTIAEMEGICYTHPKNLPGIKMDGSSLHFFHKVSNAYGCGHRKRRKITGNSDSVCDEHIRWHKTGASKPIYDENGFKIGWKKILVLYRGSKRGGSKIDRDNWVMHQYHLGADEDEANGELVVSKVFYQLLSKKNDKSEMDDVELESEPSAAKIDPRTPNSEPSAAKIDPRTPKTDPPQPCLPSNSPCDTEQYTPIQVDQEEEECGTSIRRVKVEAAECSAWFAELPPAVVVADLPASDEPRQLMDAPRVGPEPEAPIPVDGSNTDLFNGLPDLDTTFQCTPSDSISLADIQFGSQDSFGGWPDSFKFY</sequence>
<organism evidence="8 9">
    <name type="scientific">Panicum miliaceum</name>
    <name type="common">Proso millet</name>
    <name type="synonym">Broomcorn millet</name>
    <dbReference type="NCBI Taxonomy" id="4540"/>
    <lineage>
        <taxon>Eukaryota</taxon>
        <taxon>Viridiplantae</taxon>
        <taxon>Streptophyta</taxon>
        <taxon>Embryophyta</taxon>
        <taxon>Tracheophyta</taxon>
        <taxon>Spermatophyta</taxon>
        <taxon>Magnoliopsida</taxon>
        <taxon>Liliopsida</taxon>
        <taxon>Poales</taxon>
        <taxon>Poaceae</taxon>
        <taxon>PACMAD clade</taxon>
        <taxon>Panicoideae</taxon>
        <taxon>Panicodae</taxon>
        <taxon>Paniceae</taxon>
        <taxon>Panicinae</taxon>
        <taxon>Panicum</taxon>
        <taxon>Panicum sect. Panicum</taxon>
    </lineage>
</organism>
<dbReference type="EMBL" id="PQIB02000015">
    <property type="protein sequence ID" value="RLM65836.1"/>
    <property type="molecule type" value="Genomic_DNA"/>
</dbReference>
<feature type="domain" description="NAC" evidence="7">
    <location>
        <begin position="172"/>
        <end position="336"/>
    </location>
</feature>
<dbReference type="OrthoDB" id="643388at2759"/>
<dbReference type="Pfam" id="PF02365">
    <property type="entry name" value="NAM"/>
    <property type="match status" value="1"/>
</dbReference>
<dbReference type="Gene3D" id="2.170.150.80">
    <property type="entry name" value="NAC domain"/>
    <property type="match status" value="1"/>
</dbReference>
<accession>A0A3L6PYT4</accession>
<reference evidence="9" key="1">
    <citation type="journal article" date="2019" name="Nat. Commun.">
        <title>The genome of broomcorn millet.</title>
        <authorList>
            <person name="Zou C."/>
            <person name="Miki D."/>
            <person name="Li D."/>
            <person name="Tang Q."/>
            <person name="Xiao L."/>
            <person name="Rajput S."/>
            <person name="Deng P."/>
            <person name="Jia W."/>
            <person name="Huang R."/>
            <person name="Zhang M."/>
            <person name="Sun Y."/>
            <person name="Hu J."/>
            <person name="Fu X."/>
            <person name="Schnable P.S."/>
            <person name="Li F."/>
            <person name="Zhang H."/>
            <person name="Feng B."/>
            <person name="Zhu X."/>
            <person name="Liu R."/>
            <person name="Schnable J.C."/>
            <person name="Zhu J.-K."/>
            <person name="Zhang H."/>
        </authorList>
    </citation>
    <scope>NUCLEOTIDE SEQUENCE [LARGE SCALE GENOMIC DNA]</scope>
</reference>
<evidence type="ECO:0000256" key="2">
    <source>
        <dbReference type="ARBA" id="ARBA00023125"/>
    </source>
</evidence>
<dbReference type="InterPro" id="IPR044799">
    <property type="entry name" value="SOG1-like"/>
</dbReference>
<evidence type="ECO:0000256" key="3">
    <source>
        <dbReference type="ARBA" id="ARBA00023163"/>
    </source>
</evidence>
<dbReference type="SUPFAM" id="SSF101941">
    <property type="entry name" value="NAC domain"/>
    <property type="match status" value="1"/>
</dbReference>
<evidence type="ECO:0000259" key="7">
    <source>
        <dbReference type="PROSITE" id="PS51005"/>
    </source>
</evidence>
<dbReference type="STRING" id="4540.A0A3L6PYT4"/>
<dbReference type="PANTHER" id="PTHR31079">
    <property type="entry name" value="NAC DOMAIN-CONTAINING PROTEIN 73"/>
    <property type="match status" value="1"/>
</dbReference>
<dbReference type="GO" id="GO:0003700">
    <property type="term" value="F:DNA-binding transcription factor activity"/>
    <property type="evidence" value="ECO:0007669"/>
    <property type="project" value="InterPro"/>
</dbReference>
<name>A0A3L6PYT4_PANMI</name>
<dbReference type="PANTHER" id="PTHR31079:SF25">
    <property type="entry name" value="NAC DOMAIN TRANSCRIPTION FACTOR SUPERFAMILY PROTEIN-RELATED"/>
    <property type="match status" value="1"/>
</dbReference>
<keyword evidence="6" id="KW-0472">Membrane</keyword>
<keyword evidence="4" id="KW-0539">Nucleus</keyword>
<evidence type="ECO:0000313" key="9">
    <source>
        <dbReference type="Proteomes" id="UP000275267"/>
    </source>
</evidence>
<evidence type="ECO:0000256" key="4">
    <source>
        <dbReference type="ARBA" id="ARBA00023242"/>
    </source>
</evidence>
<evidence type="ECO:0000313" key="8">
    <source>
        <dbReference type="EMBL" id="RLM65836.1"/>
    </source>
</evidence>
<evidence type="ECO:0000256" key="6">
    <source>
        <dbReference type="SAM" id="Phobius"/>
    </source>
</evidence>
<comment type="caution">
    <text evidence="8">The sequence shown here is derived from an EMBL/GenBank/DDBJ whole genome shotgun (WGS) entry which is preliminary data.</text>
</comment>
<keyword evidence="3" id="KW-0804">Transcription</keyword>
<dbReference type="GO" id="GO:0005634">
    <property type="term" value="C:nucleus"/>
    <property type="evidence" value="ECO:0007669"/>
    <property type="project" value="TreeGrafter"/>
</dbReference>
<dbReference type="InterPro" id="IPR036093">
    <property type="entry name" value="NAC_dom_sf"/>
</dbReference>
<keyword evidence="1" id="KW-0805">Transcription regulation</keyword>
<keyword evidence="6" id="KW-1133">Transmembrane helix</keyword>
<dbReference type="InterPro" id="IPR003441">
    <property type="entry name" value="NAC-dom"/>
</dbReference>
<keyword evidence="9" id="KW-1185">Reference proteome</keyword>
<proteinExistence type="predicted"/>
<evidence type="ECO:0000256" key="5">
    <source>
        <dbReference type="SAM" id="MobiDB-lite"/>
    </source>
</evidence>
<evidence type="ECO:0000256" key="1">
    <source>
        <dbReference type="ARBA" id="ARBA00023015"/>
    </source>
</evidence>
<dbReference type="PROSITE" id="PS51005">
    <property type="entry name" value="NAC"/>
    <property type="match status" value="1"/>
</dbReference>
<dbReference type="GO" id="GO:0000976">
    <property type="term" value="F:transcription cis-regulatory region binding"/>
    <property type="evidence" value="ECO:0007669"/>
    <property type="project" value="TreeGrafter"/>
</dbReference>
<gene>
    <name evidence="8" type="ORF">C2845_PM16G13370</name>
</gene>
<dbReference type="Proteomes" id="UP000275267">
    <property type="component" value="Unassembled WGS sequence"/>
</dbReference>
<dbReference type="FunFam" id="2.170.150.80:FF:000009">
    <property type="entry name" value="NAC domain-containing protein 8"/>
    <property type="match status" value="1"/>
</dbReference>
<keyword evidence="2" id="KW-0238">DNA-binding</keyword>
<dbReference type="AlphaFoldDB" id="A0A3L6PYT4"/>
<feature type="region of interest" description="Disordered" evidence="5">
    <location>
        <begin position="345"/>
        <end position="396"/>
    </location>
</feature>